<organism evidence="2">
    <name type="scientific">Anopheles marajoara</name>
    <dbReference type="NCBI Taxonomy" id="58244"/>
    <lineage>
        <taxon>Eukaryota</taxon>
        <taxon>Metazoa</taxon>
        <taxon>Ecdysozoa</taxon>
        <taxon>Arthropoda</taxon>
        <taxon>Hexapoda</taxon>
        <taxon>Insecta</taxon>
        <taxon>Pterygota</taxon>
        <taxon>Neoptera</taxon>
        <taxon>Endopterygota</taxon>
        <taxon>Diptera</taxon>
        <taxon>Nematocera</taxon>
        <taxon>Culicoidea</taxon>
        <taxon>Culicidae</taxon>
        <taxon>Anophelinae</taxon>
        <taxon>Anopheles</taxon>
    </lineage>
</organism>
<evidence type="ECO:0000256" key="1">
    <source>
        <dbReference type="SAM" id="SignalP"/>
    </source>
</evidence>
<keyword evidence="1" id="KW-0732">Signal</keyword>
<dbReference type="AlphaFoldDB" id="A0A2M4CDU3"/>
<feature type="signal peptide" evidence="1">
    <location>
        <begin position="1"/>
        <end position="18"/>
    </location>
</feature>
<sequence>MGSATLIPILLLCNIVQQRVKLLQRFSWAVHSIQLGNECWAADEFSFNVEKAKTNLQTQKKKGCKAWGKGC</sequence>
<dbReference type="EMBL" id="GGFJ01014361">
    <property type="protein sequence ID" value="MBW63502.1"/>
    <property type="molecule type" value="Transcribed_RNA"/>
</dbReference>
<accession>A0A2M4CDU3</accession>
<evidence type="ECO:0000313" key="2">
    <source>
        <dbReference type="EMBL" id="MBW63502.1"/>
    </source>
</evidence>
<proteinExistence type="predicted"/>
<protein>
    <submittedName>
        <fullName evidence="2">Putative secreted protein</fullName>
    </submittedName>
</protein>
<reference evidence="2" key="1">
    <citation type="submission" date="2018-01" db="EMBL/GenBank/DDBJ databases">
        <title>An insight into the sialome of Amazonian anophelines.</title>
        <authorList>
            <person name="Ribeiro J.M."/>
            <person name="Scarpassa V."/>
            <person name="Calvo E."/>
        </authorList>
    </citation>
    <scope>NUCLEOTIDE SEQUENCE</scope>
    <source>
        <tissue evidence="2">Salivary glands</tissue>
    </source>
</reference>
<name>A0A2M4CDU3_9DIPT</name>
<feature type="chain" id="PRO_5014992785" evidence="1">
    <location>
        <begin position="19"/>
        <end position="71"/>
    </location>
</feature>